<reference evidence="1 2" key="1">
    <citation type="submission" date="2024-01" db="EMBL/GenBank/DDBJ databases">
        <title>The genomes of 5 underutilized Papilionoideae crops provide insights into root nodulation and disease resistanc.</title>
        <authorList>
            <person name="Yuan L."/>
        </authorList>
    </citation>
    <scope>NUCLEOTIDE SEQUENCE [LARGE SCALE GENOMIC DNA]</scope>
    <source>
        <strain evidence="1">ZHUSHIDOU_FW_LH</strain>
        <tissue evidence="1">Leaf</tissue>
    </source>
</reference>
<name>A0AAN9I0Y9_CROPI</name>
<proteinExistence type="predicted"/>
<dbReference type="Proteomes" id="UP001372338">
    <property type="component" value="Unassembled WGS sequence"/>
</dbReference>
<organism evidence="1 2">
    <name type="scientific">Crotalaria pallida</name>
    <name type="common">Smooth rattlebox</name>
    <name type="synonym">Crotalaria striata</name>
    <dbReference type="NCBI Taxonomy" id="3830"/>
    <lineage>
        <taxon>Eukaryota</taxon>
        <taxon>Viridiplantae</taxon>
        <taxon>Streptophyta</taxon>
        <taxon>Embryophyta</taxon>
        <taxon>Tracheophyta</taxon>
        <taxon>Spermatophyta</taxon>
        <taxon>Magnoliopsida</taxon>
        <taxon>eudicotyledons</taxon>
        <taxon>Gunneridae</taxon>
        <taxon>Pentapetalae</taxon>
        <taxon>rosids</taxon>
        <taxon>fabids</taxon>
        <taxon>Fabales</taxon>
        <taxon>Fabaceae</taxon>
        <taxon>Papilionoideae</taxon>
        <taxon>50 kb inversion clade</taxon>
        <taxon>genistoids sensu lato</taxon>
        <taxon>core genistoids</taxon>
        <taxon>Crotalarieae</taxon>
        <taxon>Crotalaria</taxon>
    </lineage>
</organism>
<accession>A0AAN9I0Y9</accession>
<evidence type="ECO:0000313" key="1">
    <source>
        <dbReference type="EMBL" id="KAK7256601.1"/>
    </source>
</evidence>
<gene>
    <name evidence="1" type="ORF">RIF29_30055</name>
</gene>
<dbReference type="AlphaFoldDB" id="A0AAN9I0Y9"/>
<protein>
    <submittedName>
        <fullName evidence="1">Uncharacterized protein</fullName>
    </submittedName>
</protein>
<evidence type="ECO:0000313" key="2">
    <source>
        <dbReference type="Proteomes" id="UP001372338"/>
    </source>
</evidence>
<comment type="caution">
    <text evidence="1">The sequence shown here is derived from an EMBL/GenBank/DDBJ whole genome shotgun (WGS) entry which is preliminary data.</text>
</comment>
<dbReference type="EMBL" id="JAYWIO010000006">
    <property type="protein sequence ID" value="KAK7256601.1"/>
    <property type="molecule type" value="Genomic_DNA"/>
</dbReference>
<keyword evidence="2" id="KW-1185">Reference proteome</keyword>
<sequence>MWELGLHTIQRTSSTKWFTATLVQQCRHPLFLLKQWLVWLRALNVCRLLRVNACEIGSTTSDIHKVL</sequence>